<dbReference type="KEGG" id="bfz:BAU07_25745"/>
<reference evidence="2 3" key="1">
    <citation type="submission" date="2016-06" db="EMBL/GenBank/DDBJ databases">
        <title>Complete genome sequences of Bordetella bronchialis and Bordetella flabilis.</title>
        <authorList>
            <person name="LiPuma J.J."/>
            <person name="Spilker T."/>
        </authorList>
    </citation>
    <scope>NUCLEOTIDE SEQUENCE [LARGE SCALE GENOMIC DNA]</scope>
    <source>
        <strain evidence="2 3">AU10664</strain>
    </source>
</reference>
<keyword evidence="1" id="KW-0812">Transmembrane</keyword>
<dbReference type="STRING" id="463014.BAU07_25745"/>
<sequence length="134" mass="15082">MGIMERWGLPDWAGWSIAVAIVIAAEAALAIYSVWRHNDRKAQAARAQHAIQRNGMPATARILQSLDTGARLGAEQYFIWKLRLSVHPMAATPFETEISVPLSPTRFGDFSEGRDIRVRMDVRTREVVVDQHTE</sequence>
<evidence type="ECO:0000313" key="3">
    <source>
        <dbReference type="Proteomes" id="UP000091926"/>
    </source>
</evidence>
<proteinExistence type="predicted"/>
<dbReference type="Proteomes" id="UP000091926">
    <property type="component" value="Chromosome"/>
</dbReference>
<name>A0A193GKX8_9BORD</name>
<keyword evidence="1" id="KW-0472">Membrane</keyword>
<dbReference type="EMBL" id="CP016172">
    <property type="protein sequence ID" value="ANN80066.1"/>
    <property type="molecule type" value="Genomic_DNA"/>
</dbReference>
<organism evidence="2 3">
    <name type="scientific">Bordetella flabilis</name>
    <dbReference type="NCBI Taxonomy" id="463014"/>
    <lineage>
        <taxon>Bacteria</taxon>
        <taxon>Pseudomonadati</taxon>
        <taxon>Pseudomonadota</taxon>
        <taxon>Betaproteobacteria</taxon>
        <taxon>Burkholderiales</taxon>
        <taxon>Alcaligenaceae</taxon>
        <taxon>Bordetella</taxon>
    </lineage>
</organism>
<gene>
    <name evidence="2" type="ORF">BAU07_25745</name>
</gene>
<accession>A0A193GKX8</accession>
<keyword evidence="1" id="KW-1133">Transmembrane helix</keyword>
<keyword evidence="3" id="KW-1185">Reference proteome</keyword>
<dbReference type="AlphaFoldDB" id="A0A193GKX8"/>
<evidence type="ECO:0000313" key="2">
    <source>
        <dbReference type="EMBL" id="ANN80066.1"/>
    </source>
</evidence>
<dbReference type="RefSeq" id="WP_066664219.1">
    <property type="nucleotide sequence ID" value="NZ_CBCSCL010000047.1"/>
</dbReference>
<feature type="transmembrane region" description="Helical" evidence="1">
    <location>
        <begin position="12"/>
        <end position="35"/>
    </location>
</feature>
<evidence type="ECO:0000256" key="1">
    <source>
        <dbReference type="SAM" id="Phobius"/>
    </source>
</evidence>
<protein>
    <submittedName>
        <fullName evidence="2">Uncharacterized protein</fullName>
    </submittedName>
</protein>